<dbReference type="Proteomes" id="UP000193108">
    <property type="component" value="Unassembled WGS sequence"/>
</dbReference>
<gene>
    <name evidence="1" type="ORF">AWC18_18780</name>
</gene>
<comment type="caution">
    <text evidence="1">The sequence shown here is derived from an EMBL/GenBank/DDBJ whole genome shotgun (WGS) entry which is preliminary data.</text>
</comment>
<proteinExistence type="predicted"/>
<dbReference type="EMBL" id="LQPI01000073">
    <property type="protein sequence ID" value="ORW16422.1"/>
    <property type="molecule type" value="Genomic_DNA"/>
</dbReference>
<evidence type="ECO:0000313" key="1">
    <source>
        <dbReference type="EMBL" id="ORW16422.1"/>
    </source>
</evidence>
<dbReference type="AlphaFoldDB" id="A0A1X1YZB7"/>
<protein>
    <submittedName>
        <fullName evidence="1">Uncharacterized protein</fullName>
    </submittedName>
</protein>
<name>A0A1X1YZB7_MYCNO</name>
<evidence type="ECO:0000313" key="2">
    <source>
        <dbReference type="Proteomes" id="UP000193108"/>
    </source>
</evidence>
<organism evidence="1 2">
    <name type="scientific">Mycolicibacter nonchromogenicus</name>
    <name type="common">Mycobacterium nonchromogenicum</name>
    <dbReference type="NCBI Taxonomy" id="1782"/>
    <lineage>
        <taxon>Bacteria</taxon>
        <taxon>Bacillati</taxon>
        <taxon>Actinomycetota</taxon>
        <taxon>Actinomycetes</taxon>
        <taxon>Mycobacteriales</taxon>
        <taxon>Mycobacteriaceae</taxon>
        <taxon>Mycolicibacter</taxon>
    </lineage>
</organism>
<sequence>MIHALRRDDIRDRVMRFAGGPLSEGVRGGRSQSYDHCYNYFIDHHDRLTDDVEKSCAVLGHYLASWGMYRGSSYLFKHTNSAHFVPLIEYVRDSAVELRSIDLPEYESKIDRISSAYKEVGELALGGTTSVRVTLATKIMIAAFGCVPAFDTYFRMGMQRIQQDLPRRQRVAFDQLDEPRLRRLSEFYRANQADIDQLHQESRTVRFPDGAPTVHRLTRAKIIDMYVFDLGMNP</sequence>
<accession>A0A1X1YZB7</accession>
<reference evidence="1 2" key="1">
    <citation type="submission" date="2016-01" db="EMBL/GenBank/DDBJ databases">
        <title>The new phylogeny of the genus Mycobacterium.</title>
        <authorList>
            <person name="Tarcisio F."/>
            <person name="Conor M."/>
            <person name="Antonella G."/>
            <person name="Elisabetta G."/>
            <person name="Giulia F.S."/>
            <person name="Sara T."/>
            <person name="Anna F."/>
            <person name="Clotilde B."/>
            <person name="Roberto B."/>
            <person name="Veronica D.S."/>
            <person name="Fabio R."/>
            <person name="Monica P."/>
            <person name="Olivier J."/>
            <person name="Enrico T."/>
            <person name="Nicola S."/>
        </authorList>
    </citation>
    <scope>NUCLEOTIDE SEQUENCE [LARGE SCALE GENOMIC DNA]</scope>
    <source>
        <strain evidence="1 2">DSM 44164</strain>
    </source>
</reference>
<keyword evidence="2" id="KW-1185">Reference proteome</keyword>